<keyword evidence="8" id="KW-1185">Reference proteome</keyword>
<keyword evidence="3 6" id="KW-0812">Transmembrane</keyword>
<gene>
    <name evidence="7" type="ORF">KQI88_09885</name>
</gene>
<evidence type="ECO:0000256" key="1">
    <source>
        <dbReference type="ARBA" id="ARBA00004651"/>
    </source>
</evidence>
<proteinExistence type="predicted"/>
<name>A0ABS6G2L9_9FIRM</name>
<feature type="transmembrane region" description="Helical" evidence="6">
    <location>
        <begin position="85"/>
        <end position="110"/>
    </location>
</feature>
<evidence type="ECO:0000256" key="4">
    <source>
        <dbReference type="ARBA" id="ARBA00022989"/>
    </source>
</evidence>
<reference evidence="7 8" key="1">
    <citation type="submission" date="2021-06" db="EMBL/GenBank/DDBJ databases">
        <authorList>
            <person name="Sun Q."/>
            <person name="Li D."/>
        </authorList>
    </citation>
    <scope>NUCLEOTIDE SEQUENCE [LARGE SCALE GENOMIC DNA]</scope>
    <source>
        <strain evidence="7 8">MSJ-5</strain>
    </source>
</reference>
<feature type="transmembrane region" description="Helical" evidence="6">
    <location>
        <begin position="32"/>
        <end position="51"/>
    </location>
</feature>
<evidence type="ECO:0000313" key="7">
    <source>
        <dbReference type="EMBL" id="MBU5676730.1"/>
    </source>
</evidence>
<evidence type="ECO:0000256" key="2">
    <source>
        <dbReference type="ARBA" id="ARBA00022475"/>
    </source>
</evidence>
<comment type="caution">
    <text evidence="7">The sequence shown here is derived from an EMBL/GenBank/DDBJ whole genome shotgun (WGS) entry which is preliminary data.</text>
</comment>
<dbReference type="EMBL" id="JAHLQK010000003">
    <property type="protein sequence ID" value="MBU5676730.1"/>
    <property type="molecule type" value="Genomic_DNA"/>
</dbReference>
<protein>
    <submittedName>
        <fullName evidence="7">CidA/LrgA family protein</fullName>
    </submittedName>
</protein>
<dbReference type="RefSeq" id="WP_216416846.1">
    <property type="nucleotide sequence ID" value="NZ_JAHLQK010000003.1"/>
</dbReference>
<comment type="subcellular location">
    <subcellularLocation>
        <location evidence="1">Cell membrane</location>
        <topology evidence="1">Multi-pass membrane protein</topology>
    </subcellularLocation>
</comment>
<evidence type="ECO:0000256" key="6">
    <source>
        <dbReference type="SAM" id="Phobius"/>
    </source>
</evidence>
<dbReference type="InterPro" id="IPR005538">
    <property type="entry name" value="LrgA/CidA"/>
</dbReference>
<accession>A0ABS6G2L9</accession>
<dbReference type="PANTHER" id="PTHR33931:SF2">
    <property type="entry name" value="HOLIN-LIKE PROTEIN CIDA"/>
    <property type="match status" value="1"/>
</dbReference>
<dbReference type="Proteomes" id="UP000779508">
    <property type="component" value="Unassembled WGS sequence"/>
</dbReference>
<keyword evidence="5 6" id="KW-0472">Membrane</keyword>
<dbReference type="Pfam" id="PF03788">
    <property type="entry name" value="LrgA"/>
    <property type="match status" value="1"/>
</dbReference>
<evidence type="ECO:0000256" key="5">
    <source>
        <dbReference type="ARBA" id="ARBA00023136"/>
    </source>
</evidence>
<sequence length="116" mass="12881">MKLLRQFGIILGILFVGEFINSFTAIPIPGNILGMIILLISLVTGILKVEMIKDISKFLLDHLAFLFVPAGVGIIKNFHLVKDDWLYITIILVISTALVIAVTGCTVQFLKRRISK</sequence>
<feature type="transmembrane region" description="Helical" evidence="6">
    <location>
        <begin position="7"/>
        <end position="26"/>
    </location>
</feature>
<keyword evidence="2" id="KW-1003">Cell membrane</keyword>
<dbReference type="PANTHER" id="PTHR33931">
    <property type="entry name" value="HOLIN-LIKE PROTEIN CIDA-RELATED"/>
    <property type="match status" value="1"/>
</dbReference>
<organism evidence="7 8">
    <name type="scientific">Alkaliphilus flagellatus</name>
    <dbReference type="NCBI Taxonomy" id="2841507"/>
    <lineage>
        <taxon>Bacteria</taxon>
        <taxon>Bacillati</taxon>
        <taxon>Bacillota</taxon>
        <taxon>Clostridia</taxon>
        <taxon>Peptostreptococcales</taxon>
        <taxon>Natronincolaceae</taxon>
        <taxon>Alkaliphilus</taxon>
    </lineage>
</organism>
<feature type="transmembrane region" description="Helical" evidence="6">
    <location>
        <begin position="58"/>
        <end position="79"/>
    </location>
</feature>
<evidence type="ECO:0000313" key="8">
    <source>
        <dbReference type="Proteomes" id="UP000779508"/>
    </source>
</evidence>
<evidence type="ECO:0000256" key="3">
    <source>
        <dbReference type="ARBA" id="ARBA00022692"/>
    </source>
</evidence>
<keyword evidence="4 6" id="KW-1133">Transmembrane helix</keyword>